<comment type="caution">
    <text evidence="3">The sequence shown here is derived from an EMBL/GenBank/DDBJ whole genome shotgun (WGS) entry which is preliminary data.</text>
</comment>
<dbReference type="EMBL" id="CBTK010000084">
    <property type="protein sequence ID" value="CDH44565.1"/>
    <property type="molecule type" value="Genomic_DNA"/>
</dbReference>
<accession>A0A7U7J3U4</accession>
<evidence type="ECO:0000259" key="2">
    <source>
        <dbReference type="Pfam" id="PF06468"/>
    </source>
</evidence>
<evidence type="ECO:0000313" key="4">
    <source>
        <dbReference type="Proteomes" id="UP000019184"/>
    </source>
</evidence>
<proteinExistence type="predicted"/>
<name>A0A7U7J3U4_9GAMM</name>
<sequence>MKRLTTLAASLLLAAPLTSGWAQSSGSSVSITRIGEPMYEVTITNITRGTFFTPILVASHRSGVNLFTLGQPASDELAILAEGGDVAPLKQALRADPRVVDVADSGGLLKPGESVTVRVAARSADRISLAAMILPTNDGFIALNGIEAPRFGSLNDRVPGYDAGSEPNDELCASIPGPQCGGVGVSAAAGGEGFVHIHAGIHGIGDLKAADYDWRNPMASITITRVAR</sequence>
<dbReference type="Gene3D" id="2.60.40.2130">
    <property type="entry name" value="F-spondin domain"/>
    <property type="match status" value="1"/>
</dbReference>
<dbReference type="InterPro" id="IPR038678">
    <property type="entry name" value="Spondin_N_sf"/>
</dbReference>
<dbReference type="Pfam" id="PF06468">
    <property type="entry name" value="Spond_N"/>
    <property type="match status" value="1"/>
</dbReference>
<dbReference type="Proteomes" id="UP000019184">
    <property type="component" value="Unassembled WGS sequence"/>
</dbReference>
<organism evidence="3 4">
    <name type="scientific">Candidatus Contendobacter odensis Run_B_J11</name>
    <dbReference type="NCBI Taxonomy" id="1400861"/>
    <lineage>
        <taxon>Bacteria</taxon>
        <taxon>Pseudomonadati</taxon>
        <taxon>Pseudomonadota</taxon>
        <taxon>Gammaproteobacteria</taxon>
        <taxon>Candidatus Competibacteraceae</taxon>
        <taxon>Candidatus Contendibacter</taxon>
    </lineage>
</organism>
<dbReference type="RefSeq" id="WP_034431747.1">
    <property type="nucleotide sequence ID" value="NZ_CBTK010000084.1"/>
</dbReference>
<dbReference type="NCBIfam" id="NF038123">
    <property type="entry name" value="NF038123_dom"/>
    <property type="match status" value="1"/>
</dbReference>
<gene>
    <name evidence="3" type="ORF">BN874_1740017</name>
</gene>
<evidence type="ECO:0000256" key="1">
    <source>
        <dbReference type="SAM" id="SignalP"/>
    </source>
</evidence>
<keyword evidence="1" id="KW-0732">Signal</keyword>
<dbReference type="InterPro" id="IPR009465">
    <property type="entry name" value="Spondin_N"/>
</dbReference>
<evidence type="ECO:0000313" key="3">
    <source>
        <dbReference type="EMBL" id="CDH44565.1"/>
    </source>
</evidence>
<feature type="signal peptide" evidence="1">
    <location>
        <begin position="1"/>
        <end position="24"/>
    </location>
</feature>
<dbReference type="AlphaFoldDB" id="A0A7U7J3U4"/>
<feature type="chain" id="PRO_5031262626" description="Spondin domain-containing protein" evidence="1">
    <location>
        <begin position="25"/>
        <end position="228"/>
    </location>
</feature>
<dbReference type="OrthoDB" id="264824at2"/>
<keyword evidence="4" id="KW-1185">Reference proteome</keyword>
<feature type="domain" description="Spondin" evidence="2">
    <location>
        <begin position="51"/>
        <end position="147"/>
    </location>
</feature>
<protein>
    <recommendedName>
        <fullName evidence="2">Spondin domain-containing protein</fullName>
    </recommendedName>
</protein>
<reference evidence="3 4" key="1">
    <citation type="journal article" date="2014" name="ISME J.">
        <title>Candidatus Competibacter-lineage genomes retrieved from metagenomes reveal functional metabolic diversity.</title>
        <authorList>
            <person name="McIlroy S.J."/>
            <person name="Albertsen M."/>
            <person name="Andresen E.K."/>
            <person name="Saunders A.M."/>
            <person name="Kristiansen R."/>
            <person name="Stokholm-Bjerregaard M."/>
            <person name="Nielsen K.L."/>
            <person name="Nielsen P.H."/>
        </authorList>
    </citation>
    <scope>NUCLEOTIDE SEQUENCE [LARGE SCALE GENOMIC DNA]</scope>
    <source>
        <strain evidence="3 4">Run_B_J11</strain>
    </source>
</reference>